<name>A0A0A8ZVV1_ARUDO</name>
<reference evidence="1" key="2">
    <citation type="journal article" date="2015" name="Data Brief">
        <title>Shoot transcriptome of the giant reed, Arundo donax.</title>
        <authorList>
            <person name="Barrero R.A."/>
            <person name="Guerrero F.D."/>
            <person name="Moolhuijzen P."/>
            <person name="Goolsby J.A."/>
            <person name="Tidwell J."/>
            <person name="Bellgard S.E."/>
            <person name="Bellgard M.I."/>
        </authorList>
    </citation>
    <scope>NUCLEOTIDE SEQUENCE</scope>
    <source>
        <tissue evidence="1">Shoot tissue taken approximately 20 cm above the soil surface</tissue>
    </source>
</reference>
<evidence type="ECO:0000313" key="1">
    <source>
        <dbReference type="EMBL" id="JAD38922.1"/>
    </source>
</evidence>
<dbReference type="EMBL" id="GBRH01258973">
    <property type="protein sequence ID" value="JAD38922.1"/>
    <property type="molecule type" value="Transcribed_RNA"/>
</dbReference>
<reference evidence="1" key="1">
    <citation type="submission" date="2014-09" db="EMBL/GenBank/DDBJ databases">
        <authorList>
            <person name="Magalhaes I.L.F."/>
            <person name="Oliveira U."/>
            <person name="Santos F.R."/>
            <person name="Vidigal T.H.D.A."/>
            <person name="Brescovit A.D."/>
            <person name="Santos A.J."/>
        </authorList>
    </citation>
    <scope>NUCLEOTIDE SEQUENCE</scope>
    <source>
        <tissue evidence="1">Shoot tissue taken approximately 20 cm above the soil surface</tissue>
    </source>
</reference>
<protein>
    <submittedName>
        <fullName evidence="1">Uncharacterized protein</fullName>
    </submittedName>
</protein>
<proteinExistence type="predicted"/>
<dbReference type="AlphaFoldDB" id="A0A0A8ZVV1"/>
<accession>A0A0A8ZVV1</accession>
<sequence length="23" mass="2641">MMALNMFMSLMFPPGLFMSSEDL</sequence>
<organism evidence="1">
    <name type="scientific">Arundo donax</name>
    <name type="common">Giant reed</name>
    <name type="synonym">Donax arundinaceus</name>
    <dbReference type="NCBI Taxonomy" id="35708"/>
    <lineage>
        <taxon>Eukaryota</taxon>
        <taxon>Viridiplantae</taxon>
        <taxon>Streptophyta</taxon>
        <taxon>Embryophyta</taxon>
        <taxon>Tracheophyta</taxon>
        <taxon>Spermatophyta</taxon>
        <taxon>Magnoliopsida</taxon>
        <taxon>Liliopsida</taxon>
        <taxon>Poales</taxon>
        <taxon>Poaceae</taxon>
        <taxon>PACMAD clade</taxon>
        <taxon>Arundinoideae</taxon>
        <taxon>Arundineae</taxon>
        <taxon>Arundo</taxon>
    </lineage>
</organism>